<comment type="similarity">
    <text evidence="4">Belongs to the glycosyl hydrolase 18 family.</text>
</comment>
<dbReference type="Gene3D" id="3.20.20.80">
    <property type="entry name" value="Glycosidases"/>
    <property type="match status" value="1"/>
</dbReference>
<proteinExistence type="inferred from homology"/>
<dbReference type="SUPFAM" id="SSF51445">
    <property type="entry name" value="(Trans)glycosidases"/>
    <property type="match status" value="1"/>
</dbReference>
<evidence type="ECO:0000256" key="4">
    <source>
        <dbReference type="RuleBase" id="RU004453"/>
    </source>
</evidence>
<dbReference type="InterPro" id="IPR011583">
    <property type="entry name" value="Chitinase_II/V-like_cat"/>
</dbReference>
<keyword evidence="6" id="KW-1185">Reference proteome</keyword>
<protein>
    <submittedName>
        <fullName evidence="7">Chitotriosidase-1-like</fullName>
    </submittedName>
</protein>
<evidence type="ECO:0000256" key="1">
    <source>
        <dbReference type="ARBA" id="ARBA00022801"/>
    </source>
</evidence>
<dbReference type="Gene3D" id="3.10.50.10">
    <property type="match status" value="1"/>
</dbReference>
<sequence>MHGRLLHVEKSTTWVALSSHTIVGPLWFVETGRITSVTTSTNTFPKNYSYCSLLFQTLQASALCILLGIALAACQAGAFRGFAGNRQTRNGSRGSDEKKQLVCYYTNWAQYRPGKGVFFPEDIDANMCTHIHYAFAILVDGLLAPFEWNDDDTEWSEGMYTRVNNQKQKNPALKTMLSLGGWNMGTETWTLMVQDESSRQKFIQNAIPFLRKRNFDGLDLNWEYPGSRGSPPEDKAKFTLLVQELLIAFKIDSRLSDKPRLLLSAAVSASKSTIDSGYEVALISKELDYLVLMTYDFFGAWNPVTGHNSPLYMARGSTSELNQYSNVNYASHYWVEEGCPKEKLYIGLATYGRSFTLSDKSVSGRGAPAIGAGNAGTYTQEAGFLSYYEVCEMINAGAKVEFLEDQRVPYLVQNDQWVGFEDETSIAEKIAFIKDNGFAGGMVWDYDLDDFSGEFCGQGRYPLISLISKSLL</sequence>
<keyword evidence="1 3" id="KW-0378">Hydrolase</keyword>
<feature type="domain" description="GH18" evidence="5">
    <location>
        <begin position="99"/>
        <end position="472"/>
    </location>
</feature>
<dbReference type="InterPro" id="IPR050314">
    <property type="entry name" value="Glycosyl_Hydrlase_18"/>
</dbReference>
<dbReference type="Proteomes" id="UP000694888">
    <property type="component" value="Unplaced"/>
</dbReference>
<evidence type="ECO:0000313" key="7">
    <source>
        <dbReference type="RefSeq" id="XP_035825783.1"/>
    </source>
</evidence>
<name>A0ABM1VTP1_APLCA</name>
<dbReference type="InterPro" id="IPR001579">
    <property type="entry name" value="Glyco_hydro_18_chit_AS"/>
</dbReference>
<evidence type="ECO:0000256" key="3">
    <source>
        <dbReference type="RuleBase" id="RU000489"/>
    </source>
</evidence>
<reference evidence="7" key="1">
    <citation type="submission" date="2025-08" db="UniProtKB">
        <authorList>
            <consortium name="RefSeq"/>
        </authorList>
    </citation>
    <scope>IDENTIFICATION</scope>
</reference>
<evidence type="ECO:0000313" key="6">
    <source>
        <dbReference type="Proteomes" id="UP000694888"/>
    </source>
</evidence>
<dbReference type="CDD" id="cd02872">
    <property type="entry name" value="GH18_chitolectin_chitotriosidase"/>
    <property type="match status" value="1"/>
</dbReference>
<dbReference type="SUPFAM" id="SSF54556">
    <property type="entry name" value="Chitinase insertion domain"/>
    <property type="match status" value="1"/>
</dbReference>
<keyword evidence="2 3" id="KW-0326">Glycosidase</keyword>
<dbReference type="Pfam" id="PF00704">
    <property type="entry name" value="Glyco_hydro_18"/>
    <property type="match status" value="1"/>
</dbReference>
<dbReference type="GeneID" id="101853555"/>
<dbReference type="PROSITE" id="PS01095">
    <property type="entry name" value="GH18_1"/>
    <property type="match status" value="1"/>
</dbReference>
<evidence type="ECO:0000259" key="5">
    <source>
        <dbReference type="PROSITE" id="PS51910"/>
    </source>
</evidence>
<dbReference type="PANTHER" id="PTHR11177">
    <property type="entry name" value="CHITINASE"/>
    <property type="match status" value="1"/>
</dbReference>
<dbReference type="InterPro" id="IPR017853">
    <property type="entry name" value="GH"/>
</dbReference>
<dbReference type="InterPro" id="IPR029070">
    <property type="entry name" value="Chitinase_insertion_sf"/>
</dbReference>
<organism evidence="6 7">
    <name type="scientific">Aplysia californica</name>
    <name type="common">California sea hare</name>
    <dbReference type="NCBI Taxonomy" id="6500"/>
    <lineage>
        <taxon>Eukaryota</taxon>
        <taxon>Metazoa</taxon>
        <taxon>Spiralia</taxon>
        <taxon>Lophotrochozoa</taxon>
        <taxon>Mollusca</taxon>
        <taxon>Gastropoda</taxon>
        <taxon>Heterobranchia</taxon>
        <taxon>Euthyneura</taxon>
        <taxon>Tectipleura</taxon>
        <taxon>Aplysiida</taxon>
        <taxon>Aplysioidea</taxon>
        <taxon>Aplysiidae</taxon>
        <taxon>Aplysia</taxon>
    </lineage>
</organism>
<dbReference type="InterPro" id="IPR001223">
    <property type="entry name" value="Glyco_hydro18_cat"/>
</dbReference>
<dbReference type="RefSeq" id="XP_035825783.1">
    <property type="nucleotide sequence ID" value="XM_035969890.1"/>
</dbReference>
<accession>A0ABM1VTP1</accession>
<dbReference type="SMART" id="SM00636">
    <property type="entry name" value="Glyco_18"/>
    <property type="match status" value="1"/>
</dbReference>
<evidence type="ECO:0000256" key="2">
    <source>
        <dbReference type="ARBA" id="ARBA00023295"/>
    </source>
</evidence>
<gene>
    <name evidence="7" type="primary">LOC101853555</name>
</gene>
<dbReference type="PROSITE" id="PS51910">
    <property type="entry name" value="GH18_2"/>
    <property type="match status" value="1"/>
</dbReference>
<dbReference type="PANTHER" id="PTHR11177:SF317">
    <property type="entry name" value="CHITINASE 12-RELATED"/>
    <property type="match status" value="1"/>
</dbReference>